<organism evidence="10">
    <name type="scientific">Fagus sylvatica</name>
    <name type="common">Beechnut</name>
    <dbReference type="NCBI Taxonomy" id="28930"/>
    <lineage>
        <taxon>Eukaryota</taxon>
        <taxon>Viridiplantae</taxon>
        <taxon>Streptophyta</taxon>
        <taxon>Embryophyta</taxon>
        <taxon>Tracheophyta</taxon>
        <taxon>Spermatophyta</taxon>
        <taxon>Magnoliopsida</taxon>
        <taxon>eudicotyledons</taxon>
        <taxon>Gunneridae</taxon>
        <taxon>Pentapetalae</taxon>
        <taxon>rosids</taxon>
        <taxon>fabids</taxon>
        <taxon>Fagales</taxon>
        <taxon>Fagaceae</taxon>
        <taxon>Fagus</taxon>
    </lineage>
</organism>
<protein>
    <recommendedName>
        <fullName evidence="9">BED-type domain-containing protein</fullName>
    </recommendedName>
</protein>
<keyword evidence="6" id="KW-0539">Nucleus</keyword>
<evidence type="ECO:0000313" key="10">
    <source>
        <dbReference type="EMBL" id="SPD30799.1"/>
    </source>
</evidence>
<evidence type="ECO:0000256" key="4">
    <source>
        <dbReference type="ARBA" id="ARBA00022833"/>
    </source>
</evidence>
<dbReference type="GO" id="GO:0046983">
    <property type="term" value="F:protein dimerization activity"/>
    <property type="evidence" value="ECO:0007669"/>
    <property type="project" value="InterPro"/>
</dbReference>
<dbReference type="SUPFAM" id="SSF53098">
    <property type="entry name" value="Ribonuclease H-like"/>
    <property type="match status" value="1"/>
</dbReference>
<evidence type="ECO:0000256" key="2">
    <source>
        <dbReference type="ARBA" id="ARBA00022723"/>
    </source>
</evidence>
<feature type="region of interest" description="Disordered" evidence="8">
    <location>
        <begin position="119"/>
        <end position="161"/>
    </location>
</feature>
<sequence length="690" mass="77583">MVGLKWLLDVIEQVKVKDDKSGFFKFLRSSYSILEVSCLKNKGGRYLEIAEYHSGGQKGSVRIPEGSWTTGWQKVVDEIWSFFLGREARNKTQVAIPAGGAVGKGHLAANVTMSSDDFGMGMGSGSGSGTGTGSTPTTPTGSSAGVSSLKKRRNSAGSRLDPGWEHGIEVDGRMKVKCRYCGIIRSGGIYRLKHHLAGTRENTEPCSKVPEDVRKKFLDILKGLTEESLKKKRSLMLDVDDDDDEDVEQEVAKSKSKSKGKGIFLDRFGSGFKPPSFHEIREKYLKKHVTLTLDMLEEYKQEWGKMGCSIMSDGWTDKKRRSLCNFLVNSPKGTVFMFSLDTSDISKTADKVFEMLDNVIEMVGEENVVQIVTDNASNYKKAGKMLMEKRKKLYWTPCAAHCIDLILEDFEKKLKIHSETIANAKKITTYIYGRTMLISLLKEFTKDRDLVRPGATRFATSYLTLACLNEHKAALMAMISSSKWKSSKFVTTKEGRRFEAIVLDSRGFWPYVTSCLRAAAPLIKVLRLVDSDEPPAMGFLYEAMDRAREKIITDWWISFGDECPELQNFAVRVLSLTCSSSGCERNWSAFDMVHTKRRNRLLQKKMNDLVFVMCNLNLINKPTKKATGTTQDSLEDISSDDEWIAAEESPNEPNKEWPSVFHRDAQEEDENGLSSSSSILDFLDYCLLYL</sequence>
<keyword evidence="4" id="KW-0862">Zinc</keyword>
<dbReference type="AlphaFoldDB" id="A0A2N9J2Y7"/>
<evidence type="ECO:0000256" key="1">
    <source>
        <dbReference type="ARBA" id="ARBA00004123"/>
    </source>
</evidence>
<accession>A0A2N9J2Y7</accession>
<dbReference type="PANTHER" id="PTHR32166">
    <property type="entry name" value="OSJNBA0013A04.12 PROTEIN"/>
    <property type="match status" value="1"/>
</dbReference>
<comment type="subcellular location">
    <subcellularLocation>
        <location evidence="1">Nucleus</location>
    </subcellularLocation>
</comment>
<evidence type="ECO:0000256" key="5">
    <source>
        <dbReference type="ARBA" id="ARBA00023125"/>
    </source>
</evidence>
<name>A0A2N9J2Y7_FAGSY</name>
<dbReference type="PANTHER" id="PTHR32166:SF122">
    <property type="entry name" value="OS09G0499600 PROTEIN"/>
    <property type="match status" value="1"/>
</dbReference>
<dbReference type="InterPro" id="IPR007021">
    <property type="entry name" value="DUF659"/>
</dbReference>
<gene>
    <name evidence="10" type="ORF">FSB_LOCUS58681</name>
</gene>
<dbReference type="InterPro" id="IPR008906">
    <property type="entry name" value="HATC_C_dom"/>
</dbReference>
<evidence type="ECO:0000256" key="8">
    <source>
        <dbReference type="SAM" id="MobiDB-lite"/>
    </source>
</evidence>
<dbReference type="GO" id="GO:0005634">
    <property type="term" value="C:nucleus"/>
    <property type="evidence" value="ECO:0007669"/>
    <property type="project" value="UniProtKB-SubCell"/>
</dbReference>
<dbReference type="Pfam" id="PF05699">
    <property type="entry name" value="Dimer_Tnp_hAT"/>
    <property type="match status" value="1"/>
</dbReference>
<dbReference type="InterPro" id="IPR003656">
    <property type="entry name" value="Znf_BED"/>
</dbReference>
<feature type="compositionally biased region" description="Low complexity" evidence="8">
    <location>
        <begin position="133"/>
        <end position="148"/>
    </location>
</feature>
<dbReference type="EMBL" id="OIVN01006333">
    <property type="protein sequence ID" value="SPD30799.1"/>
    <property type="molecule type" value="Genomic_DNA"/>
</dbReference>
<keyword evidence="3 7" id="KW-0863">Zinc-finger</keyword>
<dbReference type="GO" id="GO:0003677">
    <property type="term" value="F:DNA binding"/>
    <property type="evidence" value="ECO:0007669"/>
    <property type="project" value="UniProtKB-KW"/>
</dbReference>
<evidence type="ECO:0000256" key="3">
    <source>
        <dbReference type="ARBA" id="ARBA00022771"/>
    </source>
</evidence>
<dbReference type="InterPro" id="IPR012337">
    <property type="entry name" value="RNaseH-like_sf"/>
</dbReference>
<feature type="domain" description="BED-type" evidence="9">
    <location>
        <begin position="158"/>
        <end position="213"/>
    </location>
</feature>
<keyword evidence="5" id="KW-0238">DNA-binding</keyword>
<dbReference type="PROSITE" id="PS50808">
    <property type="entry name" value="ZF_BED"/>
    <property type="match status" value="1"/>
</dbReference>
<evidence type="ECO:0000256" key="6">
    <source>
        <dbReference type="ARBA" id="ARBA00023242"/>
    </source>
</evidence>
<proteinExistence type="predicted"/>
<reference evidence="10" key="1">
    <citation type="submission" date="2018-02" db="EMBL/GenBank/DDBJ databases">
        <authorList>
            <person name="Cohen D.B."/>
            <person name="Kent A.D."/>
        </authorList>
    </citation>
    <scope>NUCLEOTIDE SEQUENCE</scope>
</reference>
<evidence type="ECO:0000259" key="9">
    <source>
        <dbReference type="PROSITE" id="PS50808"/>
    </source>
</evidence>
<feature type="compositionally biased region" description="Gly residues" evidence="8">
    <location>
        <begin position="120"/>
        <end position="132"/>
    </location>
</feature>
<keyword evidence="2" id="KW-0479">Metal-binding</keyword>
<dbReference type="GO" id="GO:0008270">
    <property type="term" value="F:zinc ion binding"/>
    <property type="evidence" value="ECO:0007669"/>
    <property type="project" value="UniProtKB-KW"/>
</dbReference>
<dbReference type="Pfam" id="PF04937">
    <property type="entry name" value="DUF659"/>
    <property type="match status" value="1"/>
</dbReference>
<evidence type="ECO:0000256" key="7">
    <source>
        <dbReference type="PROSITE-ProRule" id="PRU00027"/>
    </source>
</evidence>